<accession>A0ABU6IGR4</accession>
<dbReference type="InterPro" id="IPR008316">
    <property type="entry name" value="UCP029876"/>
</dbReference>
<comment type="caution">
    <text evidence="1">The sequence shown here is derived from an EMBL/GenBank/DDBJ whole genome shotgun (WGS) entry which is preliminary data.</text>
</comment>
<sequence>MTTVKQFFNDYINPKRMLEGKRAYREMMARVDALPEDYRFVFKKIQDYMWKFASGNGYDMIEVQEGLVSLFEEGAAEGKSVLDITGEDVSGFADELMKEVVTYTEQWSDNLNADIAKKLG</sequence>
<name>A0ABU6IGR4_9ACTN</name>
<dbReference type="EMBL" id="JAYMFF010000006">
    <property type="protein sequence ID" value="MEC4175597.1"/>
    <property type="molecule type" value="Genomic_DNA"/>
</dbReference>
<keyword evidence="2" id="KW-1185">Reference proteome</keyword>
<dbReference type="Gene3D" id="1.10.1900.10">
    <property type="entry name" value="c-terminal domain of poly(a) binding protein"/>
    <property type="match status" value="1"/>
</dbReference>
<evidence type="ECO:0000313" key="2">
    <source>
        <dbReference type="Proteomes" id="UP001349994"/>
    </source>
</evidence>
<protein>
    <submittedName>
        <fullName evidence="1">DUF1048 domain-containing protein</fullName>
    </submittedName>
</protein>
<evidence type="ECO:0000313" key="1">
    <source>
        <dbReference type="EMBL" id="MEC4175597.1"/>
    </source>
</evidence>
<reference evidence="1 2" key="1">
    <citation type="submission" date="2024-01" db="EMBL/GenBank/DDBJ databases">
        <title>novel species in genus Adlercreutzia.</title>
        <authorList>
            <person name="Liu X."/>
        </authorList>
    </citation>
    <scope>NUCLEOTIDE SEQUENCE [LARGE SCALE GENOMIC DNA]</scope>
    <source>
        <strain evidence="1 2">R7</strain>
    </source>
</reference>
<proteinExistence type="predicted"/>
<organism evidence="1 2">
    <name type="scientific">Adlercreutzia wanghongyangiae</name>
    <dbReference type="NCBI Taxonomy" id="3111451"/>
    <lineage>
        <taxon>Bacteria</taxon>
        <taxon>Bacillati</taxon>
        <taxon>Actinomycetota</taxon>
        <taxon>Coriobacteriia</taxon>
        <taxon>Eggerthellales</taxon>
        <taxon>Eggerthellaceae</taxon>
        <taxon>Adlercreutzia</taxon>
    </lineage>
</organism>
<dbReference type="Proteomes" id="UP001349994">
    <property type="component" value="Unassembled WGS sequence"/>
</dbReference>
<dbReference type="RefSeq" id="WP_338209455.1">
    <property type="nucleotide sequence ID" value="NZ_JAYMFF010000006.1"/>
</dbReference>
<dbReference type="SUPFAM" id="SSF158560">
    <property type="entry name" value="BH3980-like"/>
    <property type="match status" value="1"/>
</dbReference>
<gene>
    <name evidence="1" type="ORF">VIN30_03965</name>
</gene>
<dbReference type="Pfam" id="PF06304">
    <property type="entry name" value="DUF1048"/>
    <property type="match status" value="1"/>
</dbReference>